<name>A0A1C7DPJ6_9BACL</name>
<feature type="transmembrane region" description="Helical" evidence="1">
    <location>
        <begin position="7"/>
        <end position="25"/>
    </location>
</feature>
<protein>
    <submittedName>
        <fullName evidence="2">Uncharacterized protein</fullName>
    </submittedName>
</protein>
<dbReference type="RefSeq" id="WP_008497739.1">
    <property type="nucleotide sequence ID" value="NZ_CP016537.2"/>
</dbReference>
<sequence length="110" mass="11793">MKKRAGLIEQAGVILGAIGIVIMFANSSERPVTAAAFMVTGILMAIIGGRLTGTMSWLGGATLVAILIAVILYFFTDNNKLYNLFLVIGVLLLIAEFIMKSKKQKKSNST</sequence>
<evidence type="ECO:0000256" key="1">
    <source>
        <dbReference type="SAM" id="Phobius"/>
    </source>
</evidence>
<feature type="transmembrane region" description="Helical" evidence="1">
    <location>
        <begin position="81"/>
        <end position="99"/>
    </location>
</feature>
<dbReference type="EMBL" id="CP016537">
    <property type="protein sequence ID" value="ANU13337.1"/>
    <property type="molecule type" value="Genomic_DNA"/>
</dbReference>
<reference evidence="2" key="1">
    <citation type="submission" date="2016-10" db="EMBL/GenBank/DDBJ databases">
        <authorList>
            <person name="de Groot N.N."/>
        </authorList>
    </citation>
    <scope>NUCLEOTIDE SEQUENCE</scope>
    <source>
        <strain evidence="2">DSM 24743</strain>
    </source>
</reference>
<keyword evidence="1" id="KW-0472">Membrane</keyword>
<organism evidence="2 3">
    <name type="scientific">Planococcus halocryophilus</name>
    <dbReference type="NCBI Taxonomy" id="1215089"/>
    <lineage>
        <taxon>Bacteria</taxon>
        <taxon>Bacillati</taxon>
        <taxon>Bacillota</taxon>
        <taxon>Bacilli</taxon>
        <taxon>Bacillales</taxon>
        <taxon>Caryophanaceae</taxon>
        <taxon>Planococcus</taxon>
    </lineage>
</organism>
<feature type="transmembrane region" description="Helical" evidence="1">
    <location>
        <begin position="31"/>
        <end position="49"/>
    </location>
</feature>
<dbReference type="Proteomes" id="UP000092687">
    <property type="component" value="Chromosome"/>
</dbReference>
<gene>
    <name evidence="2" type="ORF">BBI08_05575</name>
</gene>
<accession>A0A1C7DPJ6</accession>
<keyword evidence="3" id="KW-1185">Reference proteome</keyword>
<dbReference type="KEGG" id="phc:BBI08_05575"/>
<dbReference type="AlphaFoldDB" id="A0A1C7DPJ6"/>
<keyword evidence="1" id="KW-1133">Transmembrane helix</keyword>
<proteinExistence type="predicted"/>
<evidence type="ECO:0000313" key="3">
    <source>
        <dbReference type="Proteomes" id="UP000092687"/>
    </source>
</evidence>
<evidence type="ECO:0000313" key="2">
    <source>
        <dbReference type="EMBL" id="ANU13337.1"/>
    </source>
</evidence>
<feature type="transmembrane region" description="Helical" evidence="1">
    <location>
        <begin position="56"/>
        <end position="75"/>
    </location>
</feature>
<keyword evidence="1" id="KW-0812">Transmembrane</keyword>